<name>A0A255G432_9ACTN</name>
<dbReference type="Proteomes" id="UP000215896">
    <property type="component" value="Unassembled WGS sequence"/>
</dbReference>
<evidence type="ECO:0000313" key="1">
    <source>
        <dbReference type="EMBL" id="OYO10687.1"/>
    </source>
</evidence>
<organism evidence="1 2">
    <name type="scientific">Enemella evansiae</name>
    <dbReference type="NCBI Taxonomy" id="2016499"/>
    <lineage>
        <taxon>Bacteria</taxon>
        <taxon>Bacillati</taxon>
        <taxon>Actinomycetota</taxon>
        <taxon>Actinomycetes</taxon>
        <taxon>Propionibacteriales</taxon>
        <taxon>Propionibacteriaceae</taxon>
        <taxon>Enemella</taxon>
    </lineage>
</organism>
<dbReference type="RefSeq" id="WP_094406342.1">
    <property type="nucleotide sequence ID" value="NZ_NMVN01000001.1"/>
</dbReference>
<gene>
    <name evidence="1" type="ORF">CGZ94_17010</name>
</gene>
<reference evidence="1 2" key="1">
    <citation type="submission" date="2017-07" db="EMBL/GenBank/DDBJ databases">
        <title>Draft whole genome sequences of clinical Proprionibacteriaceae strains.</title>
        <authorList>
            <person name="Bernier A.-M."/>
            <person name="Bernard K."/>
            <person name="Domingo M.-C."/>
        </authorList>
    </citation>
    <scope>NUCLEOTIDE SEQUENCE [LARGE SCALE GENOMIC DNA]</scope>
    <source>
        <strain evidence="1 2">NML 030167</strain>
    </source>
</reference>
<keyword evidence="2" id="KW-1185">Reference proteome</keyword>
<dbReference type="AlphaFoldDB" id="A0A255G432"/>
<protein>
    <submittedName>
        <fullName evidence="1">Uncharacterized protein</fullName>
    </submittedName>
</protein>
<comment type="caution">
    <text evidence="1">The sequence shown here is derived from an EMBL/GenBank/DDBJ whole genome shotgun (WGS) entry which is preliminary data.</text>
</comment>
<proteinExistence type="predicted"/>
<sequence length="76" mass="8272">MDITDEQFRRFLDLLVDRLGEPTPSVRMFVEGVRAGHIARSGEGGPGTTAETLVGDLVGILSDFELRIRALEESVG</sequence>
<evidence type="ECO:0000313" key="2">
    <source>
        <dbReference type="Proteomes" id="UP000215896"/>
    </source>
</evidence>
<dbReference type="OrthoDB" id="9969787at2"/>
<accession>A0A255G432</accession>
<dbReference type="EMBL" id="NMVO01000016">
    <property type="protein sequence ID" value="OYO10687.1"/>
    <property type="molecule type" value="Genomic_DNA"/>
</dbReference>